<gene>
    <name evidence="11" type="ORF">DFR37_10986</name>
</gene>
<evidence type="ECO:0000256" key="10">
    <source>
        <dbReference type="RuleBase" id="RU361274"/>
    </source>
</evidence>
<evidence type="ECO:0000313" key="11">
    <source>
        <dbReference type="EMBL" id="RBP37522.1"/>
    </source>
</evidence>
<protein>
    <recommendedName>
        <fullName evidence="10">Purine nucleoside phosphorylase</fullName>
    </recommendedName>
</protein>
<comment type="similarity">
    <text evidence="2 10">Belongs to the purine nucleoside phosphorylase YfiH/LACC1 family.</text>
</comment>
<dbReference type="EMBL" id="QNRQ01000009">
    <property type="protein sequence ID" value="RBP37522.1"/>
    <property type="molecule type" value="Genomic_DNA"/>
</dbReference>
<dbReference type="PANTHER" id="PTHR30616">
    <property type="entry name" value="UNCHARACTERIZED PROTEIN YFIH"/>
    <property type="match status" value="1"/>
</dbReference>
<comment type="caution">
    <text evidence="11">The sequence shown here is derived from an EMBL/GenBank/DDBJ whole genome shotgun (WGS) entry which is preliminary data.</text>
</comment>
<evidence type="ECO:0000256" key="7">
    <source>
        <dbReference type="ARBA" id="ARBA00047989"/>
    </source>
</evidence>
<dbReference type="GO" id="GO:0005507">
    <property type="term" value="F:copper ion binding"/>
    <property type="evidence" value="ECO:0007669"/>
    <property type="project" value="TreeGrafter"/>
</dbReference>
<evidence type="ECO:0000256" key="1">
    <source>
        <dbReference type="ARBA" id="ARBA00000553"/>
    </source>
</evidence>
<sequence length="251" mass="26831">MSKPLECVTGAAWKGVRYFCTTRSGGVSSGALASLNLARHVRDDVANVDENRRRLAALLPTEPAWLEQVHGVQVFDADMPGDGGPCPRADAAVTTMPNRVLAIMTADCLPVVIGDVDGVALGVAHAGWRGLAAGVLENTLEQLRQKHSGASAWRAWIGPAIGQPHFEVGADVLQAFVQADPRCQEFFAPGGKEGKWLADLSGLASYRLRMAGVDDIQASGYCSYAQADLFYSYRRDASSGRMATVAWLERG</sequence>
<evidence type="ECO:0000256" key="3">
    <source>
        <dbReference type="ARBA" id="ARBA00022679"/>
    </source>
</evidence>
<dbReference type="CDD" id="cd16833">
    <property type="entry name" value="YfiH"/>
    <property type="match status" value="1"/>
</dbReference>
<evidence type="ECO:0000256" key="5">
    <source>
        <dbReference type="ARBA" id="ARBA00022801"/>
    </source>
</evidence>
<keyword evidence="6" id="KW-0862">Zinc</keyword>
<evidence type="ECO:0000256" key="6">
    <source>
        <dbReference type="ARBA" id="ARBA00022833"/>
    </source>
</evidence>
<dbReference type="Proteomes" id="UP000253628">
    <property type="component" value="Unassembled WGS sequence"/>
</dbReference>
<proteinExistence type="inferred from homology"/>
<reference evidence="11 12" key="1">
    <citation type="submission" date="2018-06" db="EMBL/GenBank/DDBJ databases">
        <title>Genomic Encyclopedia of Type Strains, Phase IV (KMG-IV): sequencing the most valuable type-strain genomes for metagenomic binning, comparative biology and taxonomic classification.</title>
        <authorList>
            <person name="Goeker M."/>
        </authorList>
    </citation>
    <scope>NUCLEOTIDE SEQUENCE [LARGE SCALE GENOMIC DNA]</scope>
    <source>
        <strain evidence="11 12">DSM 25520</strain>
    </source>
</reference>
<dbReference type="GO" id="GO:0017061">
    <property type="term" value="F:S-methyl-5-thioadenosine phosphorylase activity"/>
    <property type="evidence" value="ECO:0007669"/>
    <property type="project" value="UniProtKB-EC"/>
</dbReference>
<comment type="catalytic activity">
    <reaction evidence="8">
        <text>adenosine + phosphate = alpha-D-ribose 1-phosphate + adenine</text>
        <dbReference type="Rhea" id="RHEA:27642"/>
        <dbReference type="ChEBI" id="CHEBI:16335"/>
        <dbReference type="ChEBI" id="CHEBI:16708"/>
        <dbReference type="ChEBI" id="CHEBI:43474"/>
        <dbReference type="ChEBI" id="CHEBI:57720"/>
        <dbReference type="EC" id="2.4.2.1"/>
    </reaction>
    <physiologicalReaction direction="left-to-right" evidence="8">
        <dbReference type="Rhea" id="RHEA:27643"/>
    </physiologicalReaction>
</comment>
<dbReference type="InterPro" id="IPR038371">
    <property type="entry name" value="Cu_polyphenol_OxRdtase_sf"/>
</dbReference>
<dbReference type="GO" id="GO:0016787">
    <property type="term" value="F:hydrolase activity"/>
    <property type="evidence" value="ECO:0007669"/>
    <property type="project" value="UniProtKB-KW"/>
</dbReference>
<dbReference type="PANTHER" id="PTHR30616:SF2">
    <property type="entry name" value="PURINE NUCLEOSIDE PHOSPHORYLASE LACC1"/>
    <property type="match status" value="1"/>
</dbReference>
<evidence type="ECO:0000256" key="4">
    <source>
        <dbReference type="ARBA" id="ARBA00022723"/>
    </source>
</evidence>
<keyword evidence="3" id="KW-0808">Transferase</keyword>
<evidence type="ECO:0000256" key="8">
    <source>
        <dbReference type="ARBA" id="ARBA00048968"/>
    </source>
</evidence>
<comment type="catalytic activity">
    <reaction evidence="7">
        <text>adenosine + H2O + H(+) = inosine + NH4(+)</text>
        <dbReference type="Rhea" id="RHEA:24408"/>
        <dbReference type="ChEBI" id="CHEBI:15377"/>
        <dbReference type="ChEBI" id="CHEBI:15378"/>
        <dbReference type="ChEBI" id="CHEBI:16335"/>
        <dbReference type="ChEBI" id="CHEBI:17596"/>
        <dbReference type="ChEBI" id="CHEBI:28938"/>
        <dbReference type="EC" id="3.5.4.4"/>
    </reaction>
    <physiologicalReaction direction="left-to-right" evidence="7">
        <dbReference type="Rhea" id="RHEA:24409"/>
    </physiologicalReaction>
</comment>
<keyword evidence="4" id="KW-0479">Metal-binding</keyword>
<keyword evidence="12" id="KW-1185">Reference proteome</keyword>
<dbReference type="Pfam" id="PF02578">
    <property type="entry name" value="Cu-oxidase_4"/>
    <property type="match status" value="1"/>
</dbReference>
<dbReference type="InterPro" id="IPR003730">
    <property type="entry name" value="Cu_polyphenol_OxRdtase"/>
</dbReference>
<comment type="catalytic activity">
    <reaction evidence="1">
        <text>inosine + phosphate = alpha-D-ribose 1-phosphate + hypoxanthine</text>
        <dbReference type="Rhea" id="RHEA:27646"/>
        <dbReference type="ChEBI" id="CHEBI:17368"/>
        <dbReference type="ChEBI" id="CHEBI:17596"/>
        <dbReference type="ChEBI" id="CHEBI:43474"/>
        <dbReference type="ChEBI" id="CHEBI:57720"/>
        <dbReference type="EC" id="2.4.2.1"/>
    </reaction>
    <physiologicalReaction direction="left-to-right" evidence="1">
        <dbReference type="Rhea" id="RHEA:27647"/>
    </physiologicalReaction>
</comment>
<dbReference type="RefSeq" id="WP_113934216.1">
    <property type="nucleotide sequence ID" value="NZ_JACCEU010000006.1"/>
</dbReference>
<dbReference type="InterPro" id="IPR011324">
    <property type="entry name" value="Cytotoxic_necrot_fac-like_cat"/>
</dbReference>
<evidence type="ECO:0000256" key="9">
    <source>
        <dbReference type="ARBA" id="ARBA00049893"/>
    </source>
</evidence>
<dbReference type="AlphaFoldDB" id="A0A366H864"/>
<dbReference type="Gene3D" id="3.60.140.10">
    <property type="entry name" value="CNF1/YfiH-like putative cysteine hydrolases"/>
    <property type="match status" value="1"/>
</dbReference>
<keyword evidence="5" id="KW-0378">Hydrolase</keyword>
<organism evidence="11 12">
    <name type="scientific">Eoetvoesiella caeni</name>
    <dbReference type="NCBI Taxonomy" id="645616"/>
    <lineage>
        <taxon>Bacteria</taxon>
        <taxon>Pseudomonadati</taxon>
        <taxon>Pseudomonadota</taxon>
        <taxon>Betaproteobacteria</taxon>
        <taxon>Burkholderiales</taxon>
        <taxon>Alcaligenaceae</taxon>
        <taxon>Eoetvoesiella</taxon>
    </lineage>
</organism>
<name>A0A366H864_9BURK</name>
<dbReference type="OrthoDB" id="4279at2"/>
<comment type="catalytic activity">
    <reaction evidence="9">
        <text>S-methyl-5'-thioadenosine + phosphate = 5-(methylsulfanyl)-alpha-D-ribose 1-phosphate + adenine</text>
        <dbReference type="Rhea" id="RHEA:11852"/>
        <dbReference type="ChEBI" id="CHEBI:16708"/>
        <dbReference type="ChEBI" id="CHEBI:17509"/>
        <dbReference type="ChEBI" id="CHEBI:43474"/>
        <dbReference type="ChEBI" id="CHEBI:58533"/>
        <dbReference type="EC" id="2.4.2.28"/>
    </reaction>
    <physiologicalReaction direction="left-to-right" evidence="9">
        <dbReference type="Rhea" id="RHEA:11853"/>
    </physiologicalReaction>
</comment>
<evidence type="ECO:0000256" key="2">
    <source>
        <dbReference type="ARBA" id="ARBA00007353"/>
    </source>
</evidence>
<dbReference type="NCBIfam" id="TIGR00726">
    <property type="entry name" value="peptidoglycan editing factor PgeF"/>
    <property type="match status" value="1"/>
</dbReference>
<accession>A0A366H864</accession>
<evidence type="ECO:0000313" key="12">
    <source>
        <dbReference type="Proteomes" id="UP000253628"/>
    </source>
</evidence>
<dbReference type="SUPFAM" id="SSF64438">
    <property type="entry name" value="CNF1/YfiH-like putative cysteine hydrolases"/>
    <property type="match status" value="1"/>
</dbReference>